<evidence type="ECO:0000256" key="1">
    <source>
        <dbReference type="SAM" id="MobiDB-lite"/>
    </source>
</evidence>
<feature type="compositionally biased region" description="Basic and acidic residues" evidence="1">
    <location>
        <begin position="15"/>
        <end position="25"/>
    </location>
</feature>
<evidence type="ECO:0000313" key="3">
    <source>
        <dbReference type="Proteomes" id="UP000016928"/>
    </source>
</evidence>
<dbReference type="Proteomes" id="UP000016928">
    <property type="component" value="Unassembled WGS sequence"/>
</dbReference>
<proteinExistence type="predicted"/>
<name>N4TZL0_FUSC1</name>
<dbReference type="VEuPathDB" id="FungiDB:FOC1_g10006762"/>
<evidence type="ECO:0000313" key="2">
    <source>
        <dbReference type="EMBL" id="ENH63145.1"/>
    </source>
</evidence>
<reference evidence="3" key="2">
    <citation type="journal article" date="2014" name="PLoS ONE">
        <title>Genome and Transcriptome Analysis of the Fungal Pathogen Fusarium oxysporum f. sp. cubense Causing Banana Vascular Wilt Disease.</title>
        <authorList>
            <person name="Guo L."/>
            <person name="Han L."/>
            <person name="Yang L."/>
            <person name="Zeng H."/>
            <person name="Fan D."/>
            <person name="Zhu Y."/>
            <person name="Feng Y."/>
            <person name="Wang G."/>
            <person name="Peng C."/>
            <person name="Jiang X."/>
            <person name="Zhou D."/>
            <person name="Ni P."/>
            <person name="Liang C."/>
            <person name="Liu L."/>
            <person name="Wang J."/>
            <person name="Mao C."/>
            <person name="Fang X."/>
            <person name="Peng M."/>
            <person name="Huang J."/>
        </authorList>
    </citation>
    <scope>NUCLEOTIDE SEQUENCE [LARGE SCALE GENOMIC DNA]</scope>
    <source>
        <strain evidence="3">race 1</strain>
    </source>
</reference>
<reference evidence="3" key="1">
    <citation type="submission" date="2012-09" db="EMBL/GenBank/DDBJ databases">
        <title>Genome sequencing and comparative transcriptomics of race 1 and race 4 of banana pathogen: Fusarium oxysporum f. sp. cubense.</title>
        <authorList>
            <person name="Fang X."/>
            <person name="Huang J."/>
        </authorList>
    </citation>
    <scope>NUCLEOTIDE SEQUENCE [LARGE SCALE GENOMIC DNA]</scope>
    <source>
        <strain evidence="3">race 1</strain>
    </source>
</reference>
<feature type="region of interest" description="Disordered" evidence="1">
    <location>
        <begin position="1"/>
        <end position="25"/>
    </location>
</feature>
<feature type="region of interest" description="Disordered" evidence="1">
    <location>
        <begin position="61"/>
        <end position="81"/>
    </location>
</feature>
<protein>
    <submittedName>
        <fullName evidence="2">Uncharacterized protein</fullName>
    </submittedName>
</protein>
<feature type="compositionally biased region" description="Polar residues" evidence="1">
    <location>
        <begin position="65"/>
        <end position="81"/>
    </location>
</feature>
<sequence>MIADSPVSRNMKERKKLEKDEEEAEKAVKEAMARLARVRKMKCHLKEQGDKLFSRGMQSLEERSSFSMNQAESSVISEAQS</sequence>
<dbReference type="HOGENOM" id="CLU_2573933_0_0_1"/>
<organism evidence="2 3">
    <name type="scientific">Fusarium oxysporum f. sp. cubense (strain race 1)</name>
    <name type="common">Panama disease fungus</name>
    <dbReference type="NCBI Taxonomy" id="1229664"/>
    <lineage>
        <taxon>Eukaryota</taxon>
        <taxon>Fungi</taxon>
        <taxon>Dikarya</taxon>
        <taxon>Ascomycota</taxon>
        <taxon>Pezizomycotina</taxon>
        <taxon>Sordariomycetes</taxon>
        <taxon>Hypocreomycetidae</taxon>
        <taxon>Hypocreales</taxon>
        <taxon>Nectriaceae</taxon>
        <taxon>Fusarium</taxon>
        <taxon>Fusarium oxysporum species complex</taxon>
    </lineage>
</organism>
<dbReference type="EMBL" id="KB731256">
    <property type="protein sequence ID" value="ENH63145.1"/>
    <property type="molecule type" value="Genomic_DNA"/>
</dbReference>
<dbReference type="AlphaFoldDB" id="N4TZL0"/>
<accession>N4TZL0</accession>
<gene>
    <name evidence="2" type="ORF">FOC1_g10006762</name>
</gene>